<dbReference type="InterPro" id="IPR023582">
    <property type="entry name" value="Impact"/>
</dbReference>
<feature type="compositionally biased region" description="Low complexity" evidence="2">
    <location>
        <begin position="264"/>
        <end position="277"/>
    </location>
</feature>
<dbReference type="SUPFAM" id="SSF54211">
    <property type="entry name" value="Ribosomal protein S5 domain 2-like"/>
    <property type="match status" value="1"/>
</dbReference>
<organism evidence="4 5">
    <name type="scientific">Vermiconidia calcicola</name>
    <dbReference type="NCBI Taxonomy" id="1690605"/>
    <lineage>
        <taxon>Eukaryota</taxon>
        <taxon>Fungi</taxon>
        <taxon>Dikarya</taxon>
        <taxon>Ascomycota</taxon>
        <taxon>Pezizomycotina</taxon>
        <taxon>Dothideomycetes</taxon>
        <taxon>Dothideomycetidae</taxon>
        <taxon>Mycosphaerellales</taxon>
        <taxon>Extremaceae</taxon>
        <taxon>Vermiconidia</taxon>
    </lineage>
</organism>
<dbReference type="InterPro" id="IPR001498">
    <property type="entry name" value="Impact_N"/>
</dbReference>
<feature type="compositionally biased region" description="Basic and acidic residues" evidence="2">
    <location>
        <begin position="7"/>
        <end position="25"/>
    </location>
</feature>
<proteinExistence type="inferred from homology"/>
<dbReference type="PANTHER" id="PTHR16301">
    <property type="entry name" value="IMPACT-RELATED"/>
    <property type="match status" value="1"/>
</dbReference>
<dbReference type="GO" id="GO:0140469">
    <property type="term" value="P:GCN2-mediated signaling"/>
    <property type="evidence" value="ECO:0007669"/>
    <property type="project" value="TreeGrafter"/>
</dbReference>
<dbReference type="AlphaFoldDB" id="A0AAV9QEB3"/>
<evidence type="ECO:0000256" key="2">
    <source>
        <dbReference type="SAM" id="MobiDB-lite"/>
    </source>
</evidence>
<dbReference type="Proteomes" id="UP001345827">
    <property type="component" value="Unassembled WGS sequence"/>
</dbReference>
<dbReference type="GO" id="GO:0005737">
    <property type="term" value="C:cytoplasm"/>
    <property type="evidence" value="ECO:0007669"/>
    <property type="project" value="TreeGrafter"/>
</dbReference>
<feature type="compositionally biased region" description="Basic and acidic residues" evidence="2">
    <location>
        <begin position="313"/>
        <end position="328"/>
    </location>
</feature>
<feature type="domain" description="Impact N-terminal" evidence="3">
    <location>
        <begin position="38"/>
        <end position="170"/>
    </location>
</feature>
<evidence type="ECO:0000256" key="1">
    <source>
        <dbReference type="ARBA" id="ARBA00007665"/>
    </source>
</evidence>
<reference evidence="4 5" key="1">
    <citation type="submission" date="2023-06" db="EMBL/GenBank/DDBJ databases">
        <title>Black Yeasts Isolated from many extreme environments.</title>
        <authorList>
            <person name="Coleine C."/>
            <person name="Stajich J.E."/>
            <person name="Selbmann L."/>
        </authorList>
    </citation>
    <scope>NUCLEOTIDE SEQUENCE [LARGE SCALE GENOMIC DNA]</scope>
    <source>
        <strain evidence="4 5">CCFEE 5887</strain>
    </source>
</reference>
<sequence length="334" mass="36213">MSTAKKRAFEEHQDGNGNGNEDKSSANEVFISEPILDRSSTFIAHFHPLANSQASSTGQTAKDKSLTSTVKGFQTHPDFAAADHRMVAWRRPSAQRTLGLGLAASSAGVGKTICTTGSDDDGEKYAGKRLERVLIDLDVQGTIVVARWYGGILLGPVRFTHIENAAREAIGKWKSKSKQRQQAETTERQAKRQKTAGPGGGDEDEDEAQLAAERARLARQLAERDNSIIVLRGLLAEKTAKHQPDVLQDGAGAGAVASQGTPVQATTATSTSSSQSSPAKKMEYSEMPLQRLRQLDKARDATIAFILKQIDKAEEEEKKKEKENKQEGSSEVQD</sequence>
<evidence type="ECO:0000259" key="3">
    <source>
        <dbReference type="Pfam" id="PF01205"/>
    </source>
</evidence>
<feature type="region of interest" description="Disordered" evidence="2">
    <location>
        <begin position="252"/>
        <end position="288"/>
    </location>
</feature>
<accession>A0AAV9QEB3</accession>
<keyword evidence="5" id="KW-1185">Reference proteome</keyword>
<dbReference type="Pfam" id="PF01205">
    <property type="entry name" value="Impact_N"/>
    <property type="match status" value="1"/>
</dbReference>
<dbReference type="GO" id="GO:0006446">
    <property type="term" value="P:regulation of translational initiation"/>
    <property type="evidence" value="ECO:0007669"/>
    <property type="project" value="TreeGrafter"/>
</dbReference>
<feature type="region of interest" description="Disordered" evidence="2">
    <location>
        <begin position="313"/>
        <end position="334"/>
    </location>
</feature>
<evidence type="ECO:0000313" key="5">
    <source>
        <dbReference type="Proteomes" id="UP001345827"/>
    </source>
</evidence>
<dbReference type="InterPro" id="IPR036956">
    <property type="entry name" value="Impact_N_sf"/>
</dbReference>
<gene>
    <name evidence="4" type="ORF">LTR25_004271</name>
</gene>
<name>A0AAV9QEB3_9PEZI</name>
<comment type="similarity">
    <text evidence="1">Belongs to the IMPACT family.</text>
</comment>
<dbReference type="PANTHER" id="PTHR16301:SF26">
    <property type="entry name" value="IMPACT FAMILY MEMBER C14C8.09C"/>
    <property type="match status" value="1"/>
</dbReference>
<dbReference type="Gene3D" id="3.30.230.30">
    <property type="entry name" value="Impact, N-terminal domain"/>
    <property type="match status" value="1"/>
</dbReference>
<feature type="region of interest" description="Disordered" evidence="2">
    <location>
        <begin position="1"/>
        <end position="26"/>
    </location>
</feature>
<dbReference type="InterPro" id="IPR020568">
    <property type="entry name" value="Ribosomal_Su5_D2-typ_SF"/>
</dbReference>
<comment type="caution">
    <text evidence="4">The sequence shown here is derived from an EMBL/GenBank/DDBJ whole genome shotgun (WGS) entry which is preliminary data.</text>
</comment>
<evidence type="ECO:0000313" key="4">
    <source>
        <dbReference type="EMBL" id="KAK5538728.1"/>
    </source>
</evidence>
<feature type="region of interest" description="Disordered" evidence="2">
    <location>
        <begin position="171"/>
        <end position="209"/>
    </location>
</feature>
<dbReference type="EMBL" id="JAXLQG010000006">
    <property type="protein sequence ID" value="KAK5538728.1"/>
    <property type="molecule type" value="Genomic_DNA"/>
</dbReference>
<protein>
    <recommendedName>
        <fullName evidence="3">Impact N-terminal domain-containing protein</fullName>
    </recommendedName>
</protein>